<dbReference type="Proteomes" id="UP000546464">
    <property type="component" value="Unassembled WGS sequence"/>
</dbReference>
<accession>A0A842HHN0</accession>
<keyword evidence="2" id="KW-0269">Exonuclease</keyword>
<organism evidence="2 3">
    <name type="scientific">Ruficoccus amylovorans</name>
    <dbReference type="NCBI Taxonomy" id="1804625"/>
    <lineage>
        <taxon>Bacteria</taxon>
        <taxon>Pseudomonadati</taxon>
        <taxon>Verrucomicrobiota</taxon>
        <taxon>Opitutia</taxon>
        <taxon>Puniceicoccales</taxon>
        <taxon>Cerasicoccaceae</taxon>
        <taxon>Ruficoccus</taxon>
    </lineage>
</organism>
<gene>
    <name evidence="2" type="ORF">H5P28_10760</name>
</gene>
<dbReference type="SUPFAM" id="SSF56219">
    <property type="entry name" value="DNase I-like"/>
    <property type="match status" value="1"/>
</dbReference>
<proteinExistence type="predicted"/>
<dbReference type="EMBL" id="JACHVB010000034">
    <property type="protein sequence ID" value="MBC2594741.1"/>
    <property type="molecule type" value="Genomic_DNA"/>
</dbReference>
<name>A0A842HHN0_9BACT</name>
<dbReference type="Gene3D" id="3.60.10.10">
    <property type="entry name" value="Endonuclease/exonuclease/phosphatase"/>
    <property type="match status" value="1"/>
</dbReference>
<keyword evidence="3" id="KW-1185">Reference proteome</keyword>
<dbReference type="InterPro" id="IPR051916">
    <property type="entry name" value="GPI-anchor_lipid_remodeler"/>
</dbReference>
<keyword evidence="2" id="KW-0378">Hydrolase</keyword>
<dbReference type="PANTHER" id="PTHR14859:SF15">
    <property type="entry name" value="ENDONUCLEASE_EXONUCLEASE_PHOSPHATASE DOMAIN-CONTAINING PROTEIN"/>
    <property type="match status" value="1"/>
</dbReference>
<dbReference type="RefSeq" id="WP_185675709.1">
    <property type="nucleotide sequence ID" value="NZ_JACHVB010000034.1"/>
</dbReference>
<keyword evidence="2" id="KW-0540">Nuclease</keyword>
<dbReference type="GO" id="GO:0004519">
    <property type="term" value="F:endonuclease activity"/>
    <property type="evidence" value="ECO:0007669"/>
    <property type="project" value="UniProtKB-KW"/>
</dbReference>
<dbReference type="InterPro" id="IPR005135">
    <property type="entry name" value="Endo/exonuclease/phosphatase"/>
</dbReference>
<sequence>MAKTLKLLTFNIAHGRGLSLYQGFHSERVIRRNLSRIAQLLNDSGADIVALQEVDERSHWNKNLNLARLIQEESGFGYAQIGVNNRREGGKPLAYGNAILSRHPVHFWENNPFGSATLGEKGFIYAEVDVDGHHIPVINLHLDFRSRKRRIWQVERIVQYMRQRPCPRRGDGMVAPIICGDFNSGSSPDGDAVNHLFQTVLEHGDYQLYPTDAKTFPTYWPRKAIDFVFVPEPYRVVGEEVRKSYLSDHLPVLVEFEIAPGE</sequence>
<evidence type="ECO:0000259" key="1">
    <source>
        <dbReference type="Pfam" id="PF03372"/>
    </source>
</evidence>
<keyword evidence="2" id="KW-0255">Endonuclease</keyword>
<dbReference type="InterPro" id="IPR036691">
    <property type="entry name" value="Endo/exonu/phosph_ase_sf"/>
</dbReference>
<dbReference type="GO" id="GO:0006506">
    <property type="term" value="P:GPI anchor biosynthetic process"/>
    <property type="evidence" value="ECO:0007669"/>
    <property type="project" value="TreeGrafter"/>
</dbReference>
<evidence type="ECO:0000313" key="3">
    <source>
        <dbReference type="Proteomes" id="UP000546464"/>
    </source>
</evidence>
<comment type="caution">
    <text evidence="2">The sequence shown here is derived from an EMBL/GenBank/DDBJ whole genome shotgun (WGS) entry which is preliminary data.</text>
</comment>
<feature type="domain" description="Endonuclease/exonuclease/phosphatase" evidence="1">
    <location>
        <begin position="8"/>
        <end position="249"/>
    </location>
</feature>
<dbReference type="Pfam" id="PF03372">
    <property type="entry name" value="Exo_endo_phos"/>
    <property type="match status" value="1"/>
</dbReference>
<dbReference type="GO" id="GO:0004527">
    <property type="term" value="F:exonuclease activity"/>
    <property type="evidence" value="ECO:0007669"/>
    <property type="project" value="UniProtKB-KW"/>
</dbReference>
<evidence type="ECO:0000313" key="2">
    <source>
        <dbReference type="EMBL" id="MBC2594741.1"/>
    </source>
</evidence>
<dbReference type="GO" id="GO:0016020">
    <property type="term" value="C:membrane"/>
    <property type="evidence" value="ECO:0007669"/>
    <property type="project" value="GOC"/>
</dbReference>
<reference evidence="2 3" key="1">
    <citation type="submission" date="2020-07" db="EMBL/GenBank/DDBJ databases">
        <authorList>
            <person name="Feng X."/>
        </authorList>
    </citation>
    <scope>NUCLEOTIDE SEQUENCE [LARGE SCALE GENOMIC DNA]</scope>
    <source>
        <strain evidence="2 3">JCM31066</strain>
    </source>
</reference>
<dbReference type="AlphaFoldDB" id="A0A842HHN0"/>
<dbReference type="PANTHER" id="PTHR14859">
    <property type="entry name" value="CALCOFLUOR WHITE HYPERSENSITIVE PROTEIN PRECURSOR"/>
    <property type="match status" value="1"/>
</dbReference>
<protein>
    <submittedName>
        <fullName evidence="2">Endonuclease/exonuclease/phosphatase family protein</fullName>
    </submittedName>
</protein>